<dbReference type="GO" id="GO:0032993">
    <property type="term" value="C:protein-DNA complex"/>
    <property type="evidence" value="ECO:0007669"/>
    <property type="project" value="TreeGrafter"/>
</dbReference>
<reference evidence="7 8" key="1">
    <citation type="journal article" date="2015" name="Genome Announc.">
        <title>Draft Genome of the Euendolithic (true boring) Cyanobacterium Mastigocoleus testarum strain BC008.</title>
        <authorList>
            <person name="Guida B.S."/>
            <person name="Garcia-Pichel F."/>
        </authorList>
    </citation>
    <scope>NUCLEOTIDE SEQUENCE [LARGE SCALE GENOMIC DNA]</scope>
    <source>
        <strain evidence="7 8">BC008</strain>
    </source>
</reference>
<dbReference type="Gene3D" id="3.40.50.2300">
    <property type="match status" value="1"/>
</dbReference>
<dbReference type="AlphaFoldDB" id="A0A0V7ZSS3"/>
<dbReference type="OrthoDB" id="9800897at2"/>
<gene>
    <name evidence="7" type="ORF">BC008_29845</name>
</gene>
<organism evidence="7 8">
    <name type="scientific">Mastigocoleus testarum BC008</name>
    <dbReference type="NCBI Taxonomy" id="371196"/>
    <lineage>
        <taxon>Bacteria</taxon>
        <taxon>Bacillati</taxon>
        <taxon>Cyanobacteriota</taxon>
        <taxon>Cyanophyceae</taxon>
        <taxon>Nostocales</taxon>
        <taxon>Hapalosiphonaceae</taxon>
        <taxon>Mastigocoleus</taxon>
    </lineage>
</organism>
<accession>A0A0V7ZSS3</accession>
<dbReference type="InterPro" id="IPR011006">
    <property type="entry name" value="CheY-like_superfamily"/>
</dbReference>
<dbReference type="EMBL" id="LMTZ01000088">
    <property type="protein sequence ID" value="KST67399.1"/>
    <property type="molecule type" value="Genomic_DNA"/>
</dbReference>
<evidence type="ECO:0000256" key="1">
    <source>
        <dbReference type="ARBA" id="ARBA00023012"/>
    </source>
</evidence>
<keyword evidence="1" id="KW-0902">Two-component regulatory system</keyword>
<dbReference type="PANTHER" id="PTHR48111">
    <property type="entry name" value="REGULATOR OF RPOS"/>
    <property type="match status" value="1"/>
</dbReference>
<dbReference type="InterPro" id="IPR001789">
    <property type="entry name" value="Sig_transdc_resp-reg_receiver"/>
</dbReference>
<dbReference type="GO" id="GO:0000156">
    <property type="term" value="F:phosphorelay response regulator activity"/>
    <property type="evidence" value="ECO:0007669"/>
    <property type="project" value="TreeGrafter"/>
</dbReference>
<feature type="modified residue" description="4-aspartylphosphate" evidence="5">
    <location>
        <position position="51"/>
    </location>
</feature>
<proteinExistence type="predicted"/>
<evidence type="ECO:0000256" key="2">
    <source>
        <dbReference type="ARBA" id="ARBA00023015"/>
    </source>
</evidence>
<dbReference type="PANTHER" id="PTHR48111:SF22">
    <property type="entry name" value="REGULATOR OF RPOS"/>
    <property type="match status" value="1"/>
</dbReference>
<sequence length="92" mass="10813">MRFLIVEDDDRIAKSLAENLRYQQHIVDITRDGIEGWEYSQAAEYDFILLDIMLPKLGGIKLYHRLRANNSKVLIQAYFILDSGKVFTYFEP</sequence>
<keyword evidence="3" id="KW-0238">DNA-binding</keyword>
<name>A0A0V7ZSS3_9CYAN</name>
<feature type="domain" description="Response regulatory" evidence="6">
    <location>
        <begin position="2"/>
        <end position="92"/>
    </location>
</feature>
<dbReference type="GO" id="GO:0006355">
    <property type="term" value="P:regulation of DNA-templated transcription"/>
    <property type="evidence" value="ECO:0007669"/>
    <property type="project" value="TreeGrafter"/>
</dbReference>
<protein>
    <recommendedName>
        <fullName evidence="6">Response regulatory domain-containing protein</fullName>
    </recommendedName>
</protein>
<dbReference type="InterPro" id="IPR039420">
    <property type="entry name" value="WalR-like"/>
</dbReference>
<evidence type="ECO:0000256" key="3">
    <source>
        <dbReference type="ARBA" id="ARBA00023125"/>
    </source>
</evidence>
<dbReference type="PROSITE" id="PS50110">
    <property type="entry name" value="RESPONSE_REGULATORY"/>
    <property type="match status" value="1"/>
</dbReference>
<keyword evidence="5" id="KW-0597">Phosphoprotein</keyword>
<keyword evidence="4" id="KW-0804">Transcription</keyword>
<comment type="caution">
    <text evidence="7">The sequence shown here is derived from an EMBL/GenBank/DDBJ whole genome shotgun (WGS) entry which is preliminary data.</text>
</comment>
<dbReference type="RefSeq" id="WP_027846289.1">
    <property type="nucleotide sequence ID" value="NZ_LMTZ01000088.1"/>
</dbReference>
<evidence type="ECO:0000313" key="7">
    <source>
        <dbReference type="EMBL" id="KST67399.1"/>
    </source>
</evidence>
<dbReference type="SUPFAM" id="SSF52172">
    <property type="entry name" value="CheY-like"/>
    <property type="match status" value="1"/>
</dbReference>
<dbReference type="GO" id="GO:0005829">
    <property type="term" value="C:cytosol"/>
    <property type="evidence" value="ECO:0007669"/>
    <property type="project" value="TreeGrafter"/>
</dbReference>
<keyword evidence="8" id="KW-1185">Reference proteome</keyword>
<dbReference type="Proteomes" id="UP000053372">
    <property type="component" value="Unassembled WGS sequence"/>
</dbReference>
<evidence type="ECO:0000256" key="5">
    <source>
        <dbReference type="PROSITE-ProRule" id="PRU00169"/>
    </source>
</evidence>
<dbReference type="GO" id="GO:0000976">
    <property type="term" value="F:transcription cis-regulatory region binding"/>
    <property type="evidence" value="ECO:0007669"/>
    <property type="project" value="TreeGrafter"/>
</dbReference>
<keyword evidence="2" id="KW-0805">Transcription regulation</keyword>
<evidence type="ECO:0000256" key="4">
    <source>
        <dbReference type="ARBA" id="ARBA00023163"/>
    </source>
</evidence>
<dbReference type="Pfam" id="PF00072">
    <property type="entry name" value="Response_reg"/>
    <property type="match status" value="1"/>
</dbReference>
<evidence type="ECO:0000259" key="6">
    <source>
        <dbReference type="PROSITE" id="PS50110"/>
    </source>
</evidence>
<evidence type="ECO:0000313" key="8">
    <source>
        <dbReference type="Proteomes" id="UP000053372"/>
    </source>
</evidence>